<dbReference type="InterPro" id="IPR020596">
    <property type="entry name" value="rRNA_Ade_Mease_Trfase_CS"/>
</dbReference>
<feature type="domain" description="Methyltransferase small" evidence="7">
    <location>
        <begin position="33"/>
        <end position="118"/>
    </location>
</feature>
<dbReference type="Gene3D" id="3.40.50.150">
    <property type="entry name" value="Vaccinia Virus protein VP39"/>
    <property type="match status" value="1"/>
</dbReference>
<reference evidence="8" key="1">
    <citation type="submission" date="2021-01" db="EMBL/GenBank/DDBJ databases">
        <title>Marivirga aurantiaca sp. nov., isolated from intertidal surface sediments.</title>
        <authorList>
            <person name="Zhang M."/>
        </authorList>
    </citation>
    <scope>NUCLEOTIDE SEQUENCE</scope>
    <source>
        <strain evidence="8">S37H4</strain>
    </source>
</reference>
<keyword evidence="4 6" id="KW-0949">S-adenosyl-L-methionine</keyword>
<dbReference type="InterPro" id="IPR007848">
    <property type="entry name" value="Small_mtfrase_dom"/>
</dbReference>
<dbReference type="GO" id="GO:0008033">
    <property type="term" value="P:tRNA processing"/>
    <property type="evidence" value="ECO:0007669"/>
    <property type="project" value="UniProtKB-UniRule"/>
</dbReference>
<dbReference type="EMBL" id="JAEQBW010000001">
    <property type="protein sequence ID" value="MBK6263654.1"/>
    <property type="molecule type" value="Genomic_DNA"/>
</dbReference>
<keyword evidence="5 6" id="KW-0819">tRNA processing</keyword>
<dbReference type="InterPro" id="IPR029063">
    <property type="entry name" value="SAM-dependent_MTases_sf"/>
</dbReference>
<evidence type="ECO:0000256" key="5">
    <source>
        <dbReference type="ARBA" id="ARBA00022694"/>
    </source>
</evidence>
<comment type="catalytic activity">
    <reaction evidence="6">
        <text>adenosine(37) in tRNA1(Val) + S-adenosyl-L-methionine = N(6)-methyladenosine(37) in tRNA1(Val) + S-adenosyl-L-homocysteine + H(+)</text>
        <dbReference type="Rhea" id="RHEA:43160"/>
        <dbReference type="Rhea" id="RHEA-COMP:10369"/>
        <dbReference type="Rhea" id="RHEA-COMP:10370"/>
        <dbReference type="ChEBI" id="CHEBI:15378"/>
        <dbReference type="ChEBI" id="CHEBI:57856"/>
        <dbReference type="ChEBI" id="CHEBI:59789"/>
        <dbReference type="ChEBI" id="CHEBI:74411"/>
        <dbReference type="ChEBI" id="CHEBI:74449"/>
        <dbReference type="EC" id="2.1.1.223"/>
    </reaction>
</comment>
<keyword evidence="1 6" id="KW-0963">Cytoplasm</keyword>
<keyword evidence="3 6" id="KW-0808">Transferase</keyword>
<dbReference type="CDD" id="cd02440">
    <property type="entry name" value="AdoMet_MTases"/>
    <property type="match status" value="1"/>
</dbReference>
<dbReference type="PANTHER" id="PTHR47739">
    <property type="entry name" value="TRNA1(VAL) (ADENINE(37)-N6)-METHYLTRANSFERASE"/>
    <property type="match status" value="1"/>
</dbReference>
<dbReference type="InterPro" id="IPR050210">
    <property type="entry name" value="tRNA_Adenine-N(6)_MTase"/>
</dbReference>
<dbReference type="GO" id="GO:0000179">
    <property type="term" value="F:rRNA (adenine-N6,N6-)-dimethyltransferase activity"/>
    <property type="evidence" value="ECO:0007669"/>
    <property type="project" value="InterPro"/>
</dbReference>
<evidence type="ECO:0000256" key="4">
    <source>
        <dbReference type="ARBA" id="ARBA00022691"/>
    </source>
</evidence>
<evidence type="ECO:0000256" key="3">
    <source>
        <dbReference type="ARBA" id="ARBA00022679"/>
    </source>
</evidence>
<dbReference type="SUPFAM" id="SSF53335">
    <property type="entry name" value="S-adenosyl-L-methionine-dependent methyltransferases"/>
    <property type="match status" value="1"/>
</dbReference>
<dbReference type="AlphaFoldDB" id="A0A934WV82"/>
<dbReference type="Pfam" id="PF05175">
    <property type="entry name" value="MTS"/>
    <property type="match status" value="1"/>
</dbReference>
<protein>
    <recommendedName>
        <fullName evidence="6">tRNA1(Val) (adenine(37)-N6)-methyltransferase</fullName>
        <ecNumber evidence="6">2.1.1.223</ecNumber>
    </recommendedName>
    <alternativeName>
        <fullName evidence="6">tRNA m6A37 methyltransferase</fullName>
    </alternativeName>
</protein>
<dbReference type="EC" id="2.1.1.223" evidence="6"/>
<gene>
    <name evidence="8" type="ORF">JKA74_01300</name>
</gene>
<sequence length="235" mass="27021">MSIFQFKQFTLTQSDSAAKLTTDATIFGAWMPVEANVQNALEIGAGTGVLSLMLAQRFPFEIEAVEIDEKAFLEAKRNFLNSPWSNRLTVVHQDFKRFNSNKKYDLIFSNPPFFTKNLQSPKNAEKNTAYHTNQLPLQALSDGINEHLTKDGTAYIMLPTYEMGQFEKLMKQHGLLVTRSATIHHNHQKAALRIIHAFSRSEKKDDEIKKLYVRDENSHFHPDYIQLLKPFLTIF</sequence>
<evidence type="ECO:0000313" key="8">
    <source>
        <dbReference type="EMBL" id="MBK6263654.1"/>
    </source>
</evidence>
<keyword evidence="2 6" id="KW-0489">Methyltransferase</keyword>
<dbReference type="InterPro" id="IPR022882">
    <property type="entry name" value="tRNA_adenine-N6_MeTrfase"/>
</dbReference>
<dbReference type="RefSeq" id="WP_201429342.1">
    <property type="nucleotide sequence ID" value="NZ_JAEQBW010000001.1"/>
</dbReference>
<evidence type="ECO:0000259" key="7">
    <source>
        <dbReference type="Pfam" id="PF05175"/>
    </source>
</evidence>
<dbReference type="PROSITE" id="PS01131">
    <property type="entry name" value="RRNA_A_DIMETH"/>
    <property type="match status" value="1"/>
</dbReference>
<evidence type="ECO:0000313" key="9">
    <source>
        <dbReference type="Proteomes" id="UP000611723"/>
    </source>
</evidence>
<organism evidence="8 9">
    <name type="scientific">Marivirga aurantiaca</name>
    <dbReference type="NCBI Taxonomy" id="2802615"/>
    <lineage>
        <taxon>Bacteria</taxon>
        <taxon>Pseudomonadati</taxon>
        <taxon>Bacteroidota</taxon>
        <taxon>Cytophagia</taxon>
        <taxon>Cytophagales</taxon>
        <taxon>Marivirgaceae</taxon>
        <taxon>Marivirga</taxon>
    </lineage>
</organism>
<accession>A0A934WV82</accession>
<comment type="subcellular location">
    <subcellularLocation>
        <location evidence="6">Cytoplasm</location>
    </subcellularLocation>
</comment>
<comment type="function">
    <text evidence="6">Specifically methylates the adenine in position 37 of tRNA(1)(Val) (anticodon cmo5UAC).</text>
</comment>
<evidence type="ECO:0000256" key="1">
    <source>
        <dbReference type="ARBA" id="ARBA00022490"/>
    </source>
</evidence>
<dbReference type="InterPro" id="IPR002052">
    <property type="entry name" value="DNA_methylase_N6_adenine_CS"/>
</dbReference>
<dbReference type="GO" id="GO:0016430">
    <property type="term" value="F:tRNA (adenine-N6)-methyltransferase activity"/>
    <property type="evidence" value="ECO:0007669"/>
    <property type="project" value="UniProtKB-UniRule"/>
</dbReference>
<comment type="caution">
    <text evidence="8">The sequence shown here is derived from an EMBL/GenBank/DDBJ whole genome shotgun (WGS) entry which is preliminary data.</text>
</comment>
<evidence type="ECO:0000256" key="6">
    <source>
        <dbReference type="HAMAP-Rule" id="MF_01872"/>
    </source>
</evidence>
<dbReference type="PANTHER" id="PTHR47739:SF1">
    <property type="entry name" value="TRNA1(VAL) (ADENINE(37)-N6)-METHYLTRANSFERASE"/>
    <property type="match status" value="1"/>
</dbReference>
<proteinExistence type="inferred from homology"/>
<dbReference type="PROSITE" id="PS00092">
    <property type="entry name" value="N6_MTASE"/>
    <property type="match status" value="1"/>
</dbReference>
<dbReference type="GO" id="GO:0005737">
    <property type="term" value="C:cytoplasm"/>
    <property type="evidence" value="ECO:0007669"/>
    <property type="project" value="UniProtKB-SubCell"/>
</dbReference>
<dbReference type="Proteomes" id="UP000611723">
    <property type="component" value="Unassembled WGS sequence"/>
</dbReference>
<keyword evidence="9" id="KW-1185">Reference proteome</keyword>
<name>A0A934WV82_9BACT</name>
<evidence type="ECO:0000256" key="2">
    <source>
        <dbReference type="ARBA" id="ARBA00022603"/>
    </source>
</evidence>
<dbReference type="GO" id="GO:0003676">
    <property type="term" value="F:nucleic acid binding"/>
    <property type="evidence" value="ECO:0007669"/>
    <property type="project" value="InterPro"/>
</dbReference>
<dbReference type="HAMAP" id="MF_01872">
    <property type="entry name" value="tRNA_methyltr_YfiC"/>
    <property type="match status" value="1"/>
</dbReference>
<comment type="similarity">
    <text evidence="6">Belongs to the methyltransferase superfamily. tRNA (adenine-N(6)-)-methyltransferase family.</text>
</comment>